<accession>A0ABP1QEV9</accession>
<gene>
    <name evidence="2" type="ORF">ODALV1_LOCUS9445</name>
</gene>
<dbReference type="EMBL" id="CAXLJM020000028">
    <property type="protein sequence ID" value="CAL8096777.1"/>
    <property type="molecule type" value="Genomic_DNA"/>
</dbReference>
<protein>
    <recommendedName>
        <fullName evidence="4">Group XV phospholipase A2</fullName>
    </recommendedName>
</protein>
<feature type="chain" id="PRO_5047160836" description="Group XV phospholipase A2" evidence="1">
    <location>
        <begin position="21"/>
        <end position="145"/>
    </location>
</feature>
<dbReference type="InterPro" id="IPR003386">
    <property type="entry name" value="LACT/PDAT_acylTrfase"/>
</dbReference>
<evidence type="ECO:0000313" key="2">
    <source>
        <dbReference type="EMBL" id="CAL8096777.1"/>
    </source>
</evidence>
<comment type="caution">
    <text evidence="2">The sequence shown here is derived from an EMBL/GenBank/DDBJ whole genome shotgun (WGS) entry which is preliminary data.</text>
</comment>
<evidence type="ECO:0000313" key="3">
    <source>
        <dbReference type="Proteomes" id="UP001642540"/>
    </source>
</evidence>
<dbReference type="PANTHER" id="PTHR11440">
    <property type="entry name" value="LECITHIN-CHOLESTEROL ACYLTRANSFERASE-RELATED"/>
    <property type="match status" value="1"/>
</dbReference>
<dbReference type="InterPro" id="IPR029058">
    <property type="entry name" value="AB_hydrolase_fold"/>
</dbReference>
<name>A0ABP1QEV9_9HEXA</name>
<proteinExistence type="predicted"/>
<dbReference type="Gene3D" id="3.40.50.1820">
    <property type="entry name" value="alpha/beta hydrolase"/>
    <property type="match status" value="1"/>
</dbReference>
<evidence type="ECO:0000256" key="1">
    <source>
        <dbReference type="SAM" id="SignalP"/>
    </source>
</evidence>
<feature type="signal peptide" evidence="1">
    <location>
        <begin position="1"/>
        <end position="20"/>
    </location>
</feature>
<keyword evidence="1" id="KW-0732">Signal</keyword>
<keyword evidence="3" id="KW-1185">Reference proteome</keyword>
<evidence type="ECO:0008006" key="4">
    <source>
        <dbReference type="Google" id="ProtNLM"/>
    </source>
</evidence>
<reference evidence="2 3" key="1">
    <citation type="submission" date="2024-08" db="EMBL/GenBank/DDBJ databases">
        <authorList>
            <person name="Cucini C."/>
            <person name="Frati F."/>
        </authorList>
    </citation>
    <scope>NUCLEOTIDE SEQUENCE [LARGE SCALE GENOMIC DNA]</scope>
</reference>
<organism evidence="2 3">
    <name type="scientific">Orchesella dallaii</name>
    <dbReference type="NCBI Taxonomy" id="48710"/>
    <lineage>
        <taxon>Eukaryota</taxon>
        <taxon>Metazoa</taxon>
        <taxon>Ecdysozoa</taxon>
        <taxon>Arthropoda</taxon>
        <taxon>Hexapoda</taxon>
        <taxon>Collembola</taxon>
        <taxon>Entomobryomorpha</taxon>
        <taxon>Entomobryoidea</taxon>
        <taxon>Orchesellidae</taxon>
        <taxon>Orchesellinae</taxon>
        <taxon>Orchesella</taxon>
    </lineage>
</organism>
<sequence>MICKVVGVVLFLLLSHSAKGLHPVILVPGDGGSQVEAKLDKPATVHYVCTKKTDEYFSLWLNLELLVPVVIDCWVDNMRLIYNFTTRGTVNSPGVVINVPGFGNTTTVELLDPSGAGPGVYFKNIGNWNMLKTVQAFKQNGCKAN</sequence>
<dbReference type="Proteomes" id="UP001642540">
    <property type="component" value="Unassembled WGS sequence"/>
</dbReference>
<dbReference type="Pfam" id="PF02450">
    <property type="entry name" value="LCAT"/>
    <property type="match status" value="1"/>
</dbReference>